<proteinExistence type="predicted"/>
<dbReference type="SUPFAM" id="SSF89550">
    <property type="entry name" value="PHP domain-like"/>
    <property type="match status" value="1"/>
</dbReference>
<dbReference type="Gene3D" id="3.40.50.300">
    <property type="entry name" value="P-loop containing nucleotide triphosphate hydrolases"/>
    <property type="match status" value="2"/>
</dbReference>
<dbReference type="Gene3D" id="3.20.20.140">
    <property type="entry name" value="Metal-dependent hydrolases"/>
    <property type="match status" value="1"/>
</dbReference>
<protein>
    <submittedName>
        <fullName evidence="2">DNA repair protein</fullName>
    </submittedName>
</protein>
<organism evidence="2 3">
    <name type="scientific">Photobacterium iliopiscarium</name>
    <dbReference type="NCBI Taxonomy" id="56192"/>
    <lineage>
        <taxon>Bacteria</taxon>
        <taxon>Pseudomonadati</taxon>
        <taxon>Pseudomonadota</taxon>
        <taxon>Gammaproteobacteria</taxon>
        <taxon>Vibrionales</taxon>
        <taxon>Vibrionaceae</taxon>
        <taxon>Photobacterium</taxon>
    </lineage>
</organism>
<dbReference type="InterPro" id="IPR054787">
    <property type="entry name" value="TrlF_ATPase"/>
</dbReference>
<gene>
    <name evidence="2" type="ORF">C9J52_19205</name>
</gene>
<sequence>MNEIYNKFKKGSEWRKWDLHLHTPYTNLNAKGFNASDEDFIQRLKDKQIEAVALTNYFFFKDEEFALQEKLSTQGITAFLNLELRASYTNKEEQCCDIHIIFSDDVSKSEIDIFRTKLHLNVDGSEIMAIHLEPNELTKATVDFKHLLAVLNDPTIRLKDRHFLGFLSRGHGDGRSSSNFETLYENCDFLLHSSDEEHNLKRDREFWLENDRPLYQSSDAHNLESVGEKFSWIKADTTFEGLKQVMYEPEERISLLKNKPDYKQSYLLIDSIELNDTALWSGKIELSENLNTIIGGRSTGKSSLLSTIARKLGSKNSTESKNYEFITDALPNVRINWKDGQTDLNRDIEFFPQSYMNMLAFEDDKRNKLVESIIKKKDTDDVLGKHSRFIIEQKSVQENLVSDIFRLKDEVDVKAIELSELGDKSGVNSEISRLNQELATFQSELSEGESVDYEATSSEIADLNLKIDQVQKYVSGLSDLESFDFFALSEEEYSRKLSHPIFGDVLSLKFTELKTVFESQWKEAVKHHGSLLQEDEKSLTTQRGRLKSTAIYKKGQEHLGKNVVAQELTSKLKTENKKLTEIENTTTELEELQAKLNLAIDKIAESHTQLKERAQSLSDDLCFEQNDLAITVSCPFDQGAIERILEDQLNRIKHKDLITSYVDKYDENPESTVKKLIGLAIDKKLYLKGSHTAQSLLNQTLCLNTYKQDYELTYQNDTFNSMSQGKQAFVILKLLLEFNEKTCPVLIDQPEDSLDNRAIYNELVLYLKQKKKERQIILVTHNPNVVVSADAEQVIVANQHDSKAKNTSGKKFQYVTGGIEHSMPKNAGVDEILYSQGIREHICEVLEGGEDAFKKREQKYQLNS</sequence>
<dbReference type="InterPro" id="IPR016195">
    <property type="entry name" value="Pol/histidinol_Pase-like"/>
</dbReference>
<keyword evidence="3" id="KW-1185">Reference proteome</keyword>
<feature type="coiled-coil region" evidence="1">
    <location>
        <begin position="565"/>
        <end position="620"/>
    </location>
</feature>
<dbReference type="RefSeq" id="WP_107180576.1">
    <property type="nucleotide sequence ID" value="NZ_PYOP01000051.1"/>
</dbReference>
<dbReference type="NCBIfam" id="NF045780">
    <property type="entry name" value="TrlF_fam_ATP"/>
    <property type="match status" value="1"/>
</dbReference>
<dbReference type="SUPFAM" id="SSF52540">
    <property type="entry name" value="P-loop containing nucleoside triphosphate hydrolases"/>
    <property type="match status" value="1"/>
</dbReference>
<keyword evidence="1" id="KW-0175">Coiled coil</keyword>
<comment type="caution">
    <text evidence="2">The sequence shown here is derived from an EMBL/GenBank/DDBJ whole genome shotgun (WGS) entry which is preliminary data.</text>
</comment>
<dbReference type="InterPro" id="IPR027417">
    <property type="entry name" value="P-loop_NTPase"/>
</dbReference>
<evidence type="ECO:0000313" key="3">
    <source>
        <dbReference type="Proteomes" id="UP000241190"/>
    </source>
</evidence>
<reference evidence="2 3" key="1">
    <citation type="submission" date="2018-03" db="EMBL/GenBank/DDBJ databases">
        <title>Whole genome sequencing of Histamine producing bacteria.</title>
        <authorList>
            <person name="Butler K."/>
        </authorList>
    </citation>
    <scope>NUCLEOTIDE SEQUENCE [LARGE SCALE GENOMIC DNA]</scope>
    <source>
        <strain evidence="2 3">ATCC 51761</strain>
    </source>
</reference>
<dbReference type="EMBL" id="PYOP01000051">
    <property type="protein sequence ID" value="PSW91410.1"/>
    <property type="molecule type" value="Genomic_DNA"/>
</dbReference>
<accession>A0ABX5GMM4</accession>
<name>A0ABX5GMM4_9GAMM</name>
<dbReference type="Proteomes" id="UP000241190">
    <property type="component" value="Unassembled WGS sequence"/>
</dbReference>
<evidence type="ECO:0000256" key="1">
    <source>
        <dbReference type="SAM" id="Coils"/>
    </source>
</evidence>
<evidence type="ECO:0000313" key="2">
    <source>
        <dbReference type="EMBL" id="PSW91410.1"/>
    </source>
</evidence>